<evidence type="ECO:0000313" key="2">
    <source>
        <dbReference type="Proteomes" id="UP000077355"/>
    </source>
</evidence>
<reference evidence="1 2" key="1">
    <citation type="submission" date="2016-03" db="EMBL/GenBank/DDBJ databases">
        <title>Draft genome sequence of Paenibacillus antarcticus CECT 5836.</title>
        <authorList>
            <person name="Shin S.-K."/>
            <person name="Yi H."/>
        </authorList>
    </citation>
    <scope>NUCLEOTIDE SEQUENCE [LARGE SCALE GENOMIC DNA]</scope>
    <source>
        <strain evidence="1 2">CECT 5836</strain>
    </source>
</reference>
<protein>
    <submittedName>
        <fullName evidence="1">Uncharacterized protein</fullName>
    </submittedName>
</protein>
<organism evidence="1 2">
    <name type="scientific">Paenibacillus antarcticus</name>
    <dbReference type="NCBI Taxonomy" id="253703"/>
    <lineage>
        <taxon>Bacteria</taxon>
        <taxon>Bacillati</taxon>
        <taxon>Bacillota</taxon>
        <taxon>Bacilli</taxon>
        <taxon>Bacillales</taxon>
        <taxon>Paenibacillaceae</taxon>
        <taxon>Paenibacillus</taxon>
    </lineage>
</organism>
<keyword evidence="2" id="KW-1185">Reference proteome</keyword>
<proteinExistence type="predicted"/>
<dbReference type="EMBL" id="LVJI01000035">
    <property type="protein sequence ID" value="OAB42581.1"/>
    <property type="molecule type" value="Genomic_DNA"/>
</dbReference>
<name>A0A168KXA4_9BACL</name>
<evidence type="ECO:0000313" key="1">
    <source>
        <dbReference type="EMBL" id="OAB42581.1"/>
    </source>
</evidence>
<dbReference type="Proteomes" id="UP000077355">
    <property type="component" value="Unassembled WGS sequence"/>
</dbReference>
<sequence>MTLFALIQGEQIWRATAAKGSNLLVEQEILYNSEQKKLPRIILDNFFIHYNKKTSQNCYPQFGMSYQH</sequence>
<comment type="caution">
    <text evidence="1">The sequence shown here is derived from an EMBL/GenBank/DDBJ whole genome shotgun (WGS) entry which is preliminary data.</text>
</comment>
<gene>
    <name evidence="1" type="ORF">PBAT_20005</name>
</gene>
<accession>A0A168KXA4</accession>
<dbReference type="AlphaFoldDB" id="A0A168KXA4"/>